<organism evidence="9 10">
    <name type="scientific">Biomphalaria glabrata</name>
    <name type="common">Bloodfluke planorb</name>
    <name type="synonym">Freshwater snail</name>
    <dbReference type="NCBI Taxonomy" id="6526"/>
    <lineage>
        <taxon>Eukaryota</taxon>
        <taxon>Metazoa</taxon>
        <taxon>Spiralia</taxon>
        <taxon>Lophotrochozoa</taxon>
        <taxon>Mollusca</taxon>
        <taxon>Gastropoda</taxon>
        <taxon>Heterobranchia</taxon>
        <taxon>Euthyneura</taxon>
        <taxon>Panpulmonata</taxon>
        <taxon>Hygrophila</taxon>
        <taxon>Lymnaeoidea</taxon>
        <taxon>Planorbidae</taxon>
        <taxon>Biomphalaria</taxon>
    </lineage>
</organism>
<dbReference type="InterPro" id="IPR036259">
    <property type="entry name" value="MFS_trans_sf"/>
</dbReference>
<feature type="transmembrane region" description="Helical" evidence="7">
    <location>
        <begin position="392"/>
        <end position="410"/>
    </location>
</feature>
<dbReference type="Gene3D" id="1.20.1250.20">
    <property type="entry name" value="MFS general substrate transporter like domains"/>
    <property type="match status" value="2"/>
</dbReference>
<comment type="similarity">
    <text evidence="2">Belongs to the major facilitator superfamily. MFSD6 family.</text>
</comment>
<feature type="transmembrane region" description="Helical" evidence="7">
    <location>
        <begin position="444"/>
        <end position="463"/>
    </location>
</feature>
<evidence type="ECO:0000259" key="8">
    <source>
        <dbReference type="Pfam" id="PF12832"/>
    </source>
</evidence>
<keyword evidence="3 7" id="KW-0812">Transmembrane</keyword>
<gene>
    <name evidence="9" type="primary">106056794</name>
</gene>
<dbReference type="GO" id="GO:0016020">
    <property type="term" value="C:membrane"/>
    <property type="evidence" value="ECO:0007669"/>
    <property type="project" value="UniProtKB-SubCell"/>
</dbReference>
<evidence type="ECO:0000256" key="4">
    <source>
        <dbReference type="ARBA" id="ARBA00022989"/>
    </source>
</evidence>
<dbReference type="PANTHER" id="PTHR16172:SF41">
    <property type="entry name" value="MAJOR FACILITATOR SUPERFAMILY DOMAIN-CONTAINING PROTEIN 6-LIKE"/>
    <property type="match status" value="1"/>
</dbReference>
<feature type="domain" description="Major facilitator superfamily associated" evidence="8">
    <location>
        <begin position="33"/>
        <end position="594"/>
    </location>
</feature>
<dbReference type="VEuPathDB" id="VectorBase:BGLAX_051668"/>
<evidence type="ECO:0000313" key="10">
    <source>
        <dbReference type="Proteomes" id="UP000076420"/>
    </source>
</evidence>
<feature type="transmembrane region" description="Helical" evidence="7">
    <location>
        <begin position="367"/>
        <end position="386"/>
    </location>
</feature>
<protein>
    <recommendedName>
        <fullName evidence="8">Major facilitator superfamily associated domain-containing protein</fullName>
    </recommendedName>
</protein>
<evidence type="ECO:0000256" key="5">
    <source>
        <dbReference type="ARBA" id="ARBA00023136"/>
    </source>
</evidence>
<feature type="transmembrane region" description="Helical" evidence="7">
    <location>
        <begin position="38"/>
        <end position="58"/>
    </location>
</feature>
<dbReference type="OrthoDB" id="515887at2759"/>
<dbReference type="InterPro" id="IPR051717">
    <property type="entry name" value="MFS_MFSD6"/>
</dbReference>
<dbReference type="SUPFAM" id="SSF103473">
    <property type="entry name" value="MFS general substrate transporter"/>
    <property type="match status" value="1"/>
</dbReference>
<dbReference type="RefSeq" id="XP_013069101.2">
    <property type="nucleotide sequence ID" value="XM_013213647.2"/>
</dbReference>
<feature type="region of interest" description="Disordered" evidence="6">
    <location>
        <begin position="1"/>
        <end position="22"/>
    </location>
</feature>
<evidence type="ECO:0000256" key="1">
    <source>
        <dbReference type="ARBA" id="ARBA00004141"/>
    </source>
</evidence>
<dbReference type="Pfam" id="PF12832">
    <property type="entry name" value="MFS_1_like"/>
    <property type="match status" value="1"/>
</dbReference>
<feature type="transmembrane region" description="Helical" evidence="7">
    <location>
        <begin position="98"/>
        <end position="117"/>
    </location>
</feature>
<sequence>MDSPNHNAVKPMTETHQTKEQQHSRRWKVNKMYLPLKLFYFFFYGASGSVIPFIGVYLKHLHLSASEIGVIAGVAVLFAMSMRPLIGMAADRMSAWKSALFVCCLGFGLAFFCMWFLSRRPLFSQLSPHDYNMTSQQGGLSKVWKCFDTNNAEICSYPVSRNKTGCLIRSSFADTLYPGTFRTTEPVSLLEMNRGGNLTSVERNYQATFEGTTTKMDLITNSFKSQKSGSPINSTNINQPCFYLVSLDRGYHRGSEDNDFDRLNKRSIKRNTKCLPNCSEHFSNDLDLLSARLFLNSPGFNKTLSKHGNETTLEANPGSITLDPVFIISFLLIALARSFYASSTSLADATTYTILGPRSLKWGQQRLWGTIGTAVAVMTITIANDNMKGDNFAALFFVCIVLSLLASLAGTKLNVKKIPKNNDFCSDLVRIVSQSTTRLFLGKLLFFGMLCGTANNFFLWYLVDLGSSQTTLGLVVLVHCLTSVVVLRYTGLILKRFGHVKTMYVVVLAYCLRYLAFSLLTSPWLALPVELLHGLTYSMLWAAASSTASIVAPVGTQATCQGIAGAVYWDFGRGLGALVSGQILEVLTAPWTFRLFSALCVLALPVFVLLDKRWPMLPPEEVQVVQVGLAEIKDGSYVKTNLLKSESPVNNSNNAHASVKEISTSIQSVGLNGRVYSSLGTNSCDQSESFQEIVKNIRSDDYPVVNEEVNNISEPLAGLCDTGDDEKCFIQHKVGACFHGHCRDANSESKRCQNVQCSADVRDEAQCICCRGIINNSTYDCESNNRSEVETQTAPRCSHGKCSGITYKQGLNCAVTLQDIPSLPSVEILSEVAKSVFSTTSTPVSEISSLTHIQAVQEADDSCNDRLHSNCKYISDNNSTPTAKDCVMNMFTQGTDSLSLKVDHFTEQNFFSSDALECEDLQDDITHFRAKSLSLIPNLSTSSLDTDQEMAYSNLHKKISE</sequence>
<evidence type="ECO:0000256" key="3">
    <source>
        <dbReference type="ARBA" id="ARBA00022692"/>
    </source>
</evidence>
<evidence type="ECO:0000256" key="6">
    <source>
        <dbReference type="SAM" id="MobiDB-lite"/>
    </source>
</evidence>
<proteinExistence type="inferred from homology"/>
<feature type="transmembrane region" description="Helical" evidence="7">
    <location>
        <begin position="325"/>
        <end position="346"/>
    </location>
</feature>
<feature type="transmembrane region" description="Helical" evidence="7">
    <location>
        <begin position="469"/>
        <end position="490"/>
    </location>
</feature>
<dbReference type="AlphaFoldDB" id="A0A2C9L8I0"/>
<keyword evidence="4 7" id="KW-1133">Transmembrane helix</keyword>
<evidence type="ECO:0000313" key="9">
    <source>
        <dbReference type="EnsemblMetazoa" id="BGLB028098-PA"/>
    </source>
</evidence>
<dbReference type="InterPro" id="IPR024989">
    <property type="entry name" value="MFS_assoc_dom"/>
</dbReference>
<dbReference type="VEuPathDB" id="VectorBase:BGLB028098"/>
<evidence type="ECO:0000256" key="7">
    <source>
        <dbReference type="SAM" id="Phobius"/>
    </source>
</evidence>
<dbReference type="Proteomes" id="UP000076420">
    <property type="component" value="Unassembled WGS sequence"/>
</dbReference>
<reference evidence="9" key="1">
    <citation type="submission" date="2020-05" db="UniProtKB">
        <authorList>
            <consortium name="EnsemblMetazoa"/>
        </authorList>
    </citation>
    <scope>IDENTIFICATION</scope>
    <source>
        <strain evidence="9">BB02</strain>
    </source>
</reference>
<comment type="subcellular location">
    <subcellularLocation>
        <location evidence="1">Membrane</location>
        <topology evidence="1">Multi-pass membrane protein</topology>
    </subcellularLocation>
</comment>
<dbReference type="KEGG" id="bgt:106056794"/>
<accession>A0A2C9L8I0</accession>
<evidence type="ECO:0000256" key="2">
    <source>
        <dbReference type="ARBA" id="ARBA00005241"/>
    </source>
</evidence>
<feature type="transmembrane region" description="Helical" evidence="7">
    <location>
        <begin position="64"/>
        <end position="86"/>
    </location>
</feature>
<dbReference type="CDD" id="cd17335">
    <property type="entry name" value="MFS_MFSD6"/>
    <property type="match status" value="1"/>
</dbReference>
<dbReference type="PANTHER" id="PTHR16172">
    <property type="entry name" value="MAJOR FACILITATOR SUPERFAMILY DOMAIN-CONTAINING PROTEIN 6-LIKE"/>
    <property type="match status" value="1"/>
</dbReference>
<dbReference type="EnsemblMetazoa" id="BGLB028098-RA">
    <property type="protein sequence ID" value="BGLB028098-PA"/>
    <property type="gene ID" value="BGLB028098"/>
</dbReference>
<feature type="transmembrane region" description="Helical" evidence="7">
    <location>
        <begin position="502"/>
        <end position="526"/>
    </location>
</feature>
<name>A0A2C9L8I0_BIOGL</name>
<dbReference type="STRING" id="6526.A0A2C9L8I0"/>
<keyword evidence="5 7" id="KW-0472">Membrane</keyword>